<dbReference type="InterPro" id="IPR023772">
    <property type="entry name" value="DNA-bd_HTH_TetR-type_CS"/>
</dbReference>
<evidence type="ECO:0000256" key="1">
    <source>
        <dbReference type="ARBA" id="ARBA00023015"/>
    </source>
</evidence>
<gene>
    <name evidence="4" type="ORF">SAMN05444695_11161</name>
</gene>
<keyword evidence="2 4" id="KW-0238">DNA-binding</keyword>
<dbReference type="SUPFAM" id="SSF46689">
    <property type="entry name" value="Homeodomain-like"/>
    <property type="match status" value="1"/>
</dbReference>
<dbReference type="InterPro" id="IPR050109">
    <property type="entry name" value="HTH-type_TetR-like_transc_reg"/>
</dbReference>
<dbReference type="PANTHER" id="PTHR30055:SF234">
    <property type="entry name" value="HTH-TYPE TRANSCRIPTIONAL REGULATOR BETI"/>
    <property type="match status" value="1"/>
</dbReference>
<evidence type="ECO:0000313" key="4">
    <source>
        <dbReference type="EMBL" id="SDI79223.1"/>
    </source>
</evidence>
<protein>
    <submittedName>
        <fullName evidence="4">DNA-binding transcriptional regulator, AcrR family</fullName>
    </submittedName>
</protein>
<dbReference type="InterPro" id="IPR036271">
    <property type="entry name" value="Tet_transcr_reg_TetR-rel_C_sf"/>
</dbReference>
<reference evidence="4 5" key="1">
    <citation type="submission" date="2016-10" db="EMBL/GenBank/DDBJ databases">
        <authorList>
            <person name="de Groot N.N."/>
        </authorList>
    </citation>
    <scope>NUCLEOTIDE SEQUENCE [LARGE SCALE GENOMIC DNA]</scope>
    <source>
        <strain evidence="4 5">DSM 44892</strain>
    </source>
</reference>
<dbReference type="PANTHER" id="PTHR30055">
    <property type="entry name" value="HTH-TYPE TRANSCRIPTIONAL REGULATOR RUTR"/>
    <property type="match status" value="1"/>
</dbReference>
<sequence>MAGRPSERQERRKQRTRSQILSAALEAFSERGYQAATVSDIAERADVALRSVYLHFEDKRGLYAALIDHALELDREYCDAGWDAADDPIGRIQGIAEGYLRFYREQPGYFRIFRFPPSDVYGDPHLDKPTQHVADRIASEIDRMSTAVTEAIDLGLFRPGSPRAIATYMWASWDGVIACHMMPGHMGLSDDEFEDVLNEARAIIAFGLLRADVS</sequence>
<name>A0A1G8NGA9_9NOCA</name>
<dbReference type="InterPro" id="IPR009057">
    <property type="entry name" value="Homeodomain-like_sf"/>
</dbReference>
<dbReference type="PROSITE" id="PS01081">
    <property type="entry name" value="HTH_TETR_1"/>
    <property type="match status" value="1"/>
</dbReference>
<dbReference type="Gene3D" id="1.10.10.60">
    <property type="entry name" value="Homeodomain-like"/>
    <property type="match status" value="1"/>
</dbReference>
<evidence type="ECO:0000313" key="5">
    <source>
        <dbReference type="Proteomes" id="UP000183263"/>
    </source>
</evidence>
<dbReference type="GO" id="GO:0000976">
    <property type="term" value="F:transcription cis-regulatory region binding"/>
    <property type="evidence" value="ECO:0007669"/>
    <property type="project" value="TreeGrafter"/>
</dbReference>
<dbReference type="RefSeq" id="WP_072738970.1">
    <property type="nucleotide sequence ID" value="NZ_CP048813.1"/>
</dbReference>
<keyword evidence="3" id="KW-0804">Transcription</keyword>
<accession>A0A1G8NGA9</accession>
<evidence type="ECO:0000256" key="3">
    <source>
        <dbReference type="ARBA" id="ARBA00023163"/>
    </source>
</evidence>
<organism evidence="4 5">
    <name type="scientific">Rhodococcus triatomae</name>
    <dbReference type="NCBI Taxonomy" id="300028"/>
    <lineage>
        <taxon>Bacteria</taxon>
        <taxon>Bacillati</taxon>
        <taxon>Actinomycetota</taxon>
        <taxon>Actinomycetes</taxon>
        <taxon>Mycobacteriales</taxon>
        <taxon>Nocardiaceae</taxon>
        <taxon>Rhodococcus</taxon>
    </lineage>
</organism>
<dbReference type="PRINTS" id="PR00455">
    <property type="entry name" value="HTHTETR"/>
</dbReference>
<dbReference type="InterPro" id="IPR001647">
    <property type="entry name" value="HTH_TetR"/>
</dbReference>
<dbReference type="Proteomes" id="UP000183263">
    <property type="component" value="Unassembled WGS sequence"/>
</dbReference>
<keyword evidence="5" id="KW-1185">Reference proteome</keyword>
<keyword evidence="1" id="KW-0805">Transcription regulation</keyword>
<dbReference type="Pfam" id="PF00440">
    <property type="entry name" value="TetR_N"/>
    <property type="match status" value="1"/>
</dbReference>
<dbReference type="AlphaFoldDB" id="A0A1G8NGA9"/>
<dbReference type="PROSITE" id="PS50977">
    <property type="entry name" value="HTH_TETR_2"/>
    <property type="match status" value="1"/>
</dbReference>
<dbReference type="SUPFAM" id="SSF48498">
    <property type="entry name" value="Tetracyclin repressor-like, C-terminal domain"/>
    <property type="match status" value="1"/>
</dbReference>
<dbReference type="Gene3D" id="1.10.357.10">
    <property type="entry name" value="Tetracycline Repressor, domain 2"/>
    <property type="match status" value="1"/>
</dbReference>
<dbReference type="EMBL" id="FNDN01000011">
    <property type="protein sequence ID" value="SDI79223.1"/>
    <property type="molecule type" value="Genomic_DNA"/>
</dbReference>
<proteinExistence type="predicted"/>
<evidence type="ECO:0000256" key="2">
    <source>
        <dbReference type="ARBA" id="ARBA00023125"/>
    </source>
</evidence>
<dbReference type="OrthoDB" id="3210235at2"/>
<dbReference type="GO" id="GO:0003700">
    <property type="term" value="F:DNA-binding transcription factor activity"/>
    <property type="evidence" value="ECO:0007669"/>
    <property type="project" value="TreeGrafter"/>
</dbReference>